<proteinExistence type="predicted"/>
<evidence type="ECO:0000313" key="1">
    <source>
        <dbReference type="EMBL" id="KAJ4449938.1"/>
    </source>
</evidence>
<gene>
    <name evidence="1" type="ORF">ANN_01345</name>
</gene>
<dbReference type="Proteomes" id="UP001148838">
    <property type="component" value="Unassembled WGS sequence"/>
</dbReference>
<keyword evidence="2" id="KW-1185">Reference proteome</keyword>
<sequence length="266" mass="29676">MGSKSFSAANKPASTCPVNSIISYLSQFLAGYQPGRDVDNVQKLHNCLLAGFHVAVSHVSKFQLLLHLRYISTWRDREFTAVITGHGRTKSYLHRFHIIDDPTCTCGRGQQTVNHLIYECADTTQQRTSLMRDIRMNGGDWPLTCQQLVNSEMSPGSSTESYPAFARIGLRENPGKYLNQVTCPNRDSNPGHLDFAARRADRYSTAVTDLVGDTSVIPFKAEMCSPGLFHLSLYTANNYVRVFHNAGNRGAECNLKGVEEARRELD</sequence>
<reference evidence="1 2" key="1">
    <citation type="journal article" date="2022" name="Allergy">
        <title>Genome assembly and annotation of Periplaneta americana reveal a comprehensive cockroach allergen profile.</title>
        <authorList>
            <person name="Wang L."/>
            <person name="Xiong Q."/>
            <person name="Saelim N."/>
            <person name="Wang L."/>
            <person name="Nong W."/>
            <person name="Wan A.T."/>
            <person name="Shi M."/>
            <person name="Liu X."/>
            <person name="Cao Q."/>
            <person name="Hui J.H.L."/>
            <person name="Sookrung N."/>
            <person name="Leung T.F."/>
            <person name="Tungtrongchitr A."/>
            <person name="Tsui S.K.W."/>
        </authorList>
    </citation>
    <scope>NUCLEOTIDE SEQUENCE [LARGE SCALE GENOMIC DNA]</scope>
    <source>
        <strain evidence="1">PWHHKU_190912</strain>
    </source>
</reference>
<organism evidence="1 2">
    <name type="scientific">Periplaneta americana</name>
    <name type="common">American cockroach</name>
    <name type="synonym">Blatta americana</name>
    <dbReference type="NCBI Taxonomy" id="6978"/>
    <lineage>
        <taxon>Eukaryota</taxon>
        <taxon>Metazoa</taxon>
        <taxon>Ecdysozoa</taxon>
        <taxon>Arthropoda</taxon>
        <taxon>Hexapoda</taxon>
        <taxon>Insecta</taxon>
        <taxon>Pterygota</taxon>
        <taxon>Neoptera</taxon>
        <taxon>Polyneoptera</taxon>
        <taxon>Dictyoptera</taxon>
        <taxon>Blattodea</taxon>
        <taxon>Blattoidea</taxon>
        <taxon>Blattidae</taxon>
        <taxon>Blattinae</taxon>
        <taxon>Periplaneta</taxon>
    </lineage>
</organism>
<protein>
    <submittedName>
        <fullName evidence="1">Uncharacterized protein</fullName>
    </submittedName>
</protein>
<comment type="caution">
    <text evidence="1">The sequence shown here is derived from an EMBL/GenBank/DDBJ whole genome shotgun (WGS) entry which is preliminary data.</text>
</comment>
<evidence type="ECO:0000313" key="2">
    <source>
        <dbReference type="Proteomes" id="UP001148838"/>
    </source>
</evidence>
<accession>A0ABQ8TTB8</accession>
<dbReference type="EMBL" id="JAJSOF020000003">
    <property type="protein sequence ID" value="KAJ4449938.1"/>
    <property type="molecule type" value="Genomic_DNA"/>
</dbReference>
<name>A0ABQ8TTB8_PERAM</name>